<feature type="domain" description="Mur ligase C-terminal" evidence="1">
    <location>
        <begin position="56"/>
        <end position="185"/>
    </location>
</feature>
<name>A0A4D4KTR5_9ACTN</name>
<protein>
    <recommendedName>
        <fullName evidence="1">Mur ligase C-terminal domain-containing protein</fullName>
    </recommendedName>
</protein>
<dbReference type="Gene3D" id="3.90.190.20">
    <property type="entry name" value="Mur ligase, C-terminal domain"/>
    <property type="match status" value="1"/>
</dbReference>
<accession>A0A4D4KTR5</accession>
<proteinExistence type="predicted"/>
<dbReference type="PANTHER" id="PTHR43445:SF3">
    <property type="entry name" value="UDP-N-ACETYLMURAMATE--L-ALANINE LIGASE"/>
    <property type="match status" value="1"/>
</dbReference>
<dbReference type="InterPro" id="IPR036615">
    <property type="entry name" value="Mur_ligase_C_dom_sf"/>
</dbReference>
<dbReference type="Proteomes" id="UP000299290">
    <property type="component" value="Unassembled WGS sequence"/>
</dbReference>
<dbReference type="EMBL" id="BJHV01000003">
    <property type="protein sequence ID" value="GDY49249.1"/>
    <property type="molecule type" value="Genomic_DNA"/>
</dbReference>
<dbReference type="InterPro" id="IPR004101">
    <property type="entry name" value="Mur_ligase_C"/>
</dbReference>
<comment type="caution">
    <text evidence="2">The sequence shown here is derived from an EMBL/GenBank/DDBJ whole genome shotgun (WGS) entry which is preliminary data.</text>
</comment>
<organism evidence="2 3">
    <name type="scientific">Streptomyces antimycoticus</name>
    <dbReference type="NCBI Taxonomy" id="68175"/>
    <lineage>
        <taxon>Bacteria</taxon>
        <taxon>Bacillati</taxon>
        <taxon>Actinomycetota</taxon>
        <taxon>Actinomycetes</taxon>
        <taxon>Kitasatosporales</taxon>
        <taxon>Streptomycetaceae</taxon>
        <taxon>Streptomyces</taxon>
        <taxon>Streptomyces violaceusniger group</taxon>
    </lineage>
</organism>
<dbReference type="PANTHER" id="PTHR43445">
    <property type="entry name" value="UDP-N-ACETYLMURAMATE--L-ALANINE LIGASE-RELATED"/>
    <property type="match status" value="1"/>
</dbReference>
<dbReference type="AlphaFoldDB" id="A0A4D4KTR5"/>
<dbReference type="SUPFAM" id="SSF53623">
    <property type="entry name" value="MurD-like peptide ligases, catalytic domain"/>
    <property type="match status" value="1"/>
</dbReference>
<reference evidence="2 3" key="1">
    <citation type="journal article" date="2020" name="Int. J. Syst. Evol. Microbiol.">
        <title>Reclassification of Streptomyces castelarensis and Streptomyces sporoclivatus as later heterotypic synonyms of Streptomyces antimycoticus.</title>
        <authorList>
            <person name="Komaki H."/>
            <person name="Tamura T."/>
        </authorList>
    </citation>
    <scope>NUCLEOTIDE SEQUENCE [LARGE SCALE GENOMIC DNA]</scope>
    <source>
        <strain evidence="2 3">NBRC 12839</strain>
    </source>
</reference>
<dbReference type="Gene3D" id="3.40.1190.10">
    <property type="entry name" value="Mur-like, catalytic domain"/>
    <property type="match status" value="1"/>
</dbReference>
<dbReference type="InterPro" id="IPR050061">
    <property type="entry name" value="MurCDEF_pg_biosynth"/>
</dbReference>
<keyword evidence="3" id="KW-1185">Reference proteome</keyword>
<dbReference type="InterPro" id="IPR036565">
    <property type="entry name" value="Mur-like_cat_sf"/>
</dbReference>
<evidence type="ECO:0000313" key="2">
    <source>
        <dbReference type="EMBL" id="GDY49249.1"/>
    </source>
</evidence>
<dbReference type="Pfam" id="PF02875">
    <property type="entry name" value="Mur_ligase_C"/>
    <property type="match status" value="1"/>
</dbReference>
<dbReference type="RefSeq" id="WP_137970589.1">
    <property type="nucleotide sequence ID" value="NZ_BJHV01000003.1"/>
</dbReference>
<sequence length="206" mass="20752">MATLSGPGGAETGLTLGIPGTHQLLNAAAAIATVHAVGLDAARAAGHLGTFEGVARRMSRAGEAAGARVYDSYAHHPTEIRADLAAARSLLTEPDGRVISVFQPAGQARHEAFGGEFGAALAHGDEVVLTGHSRVGDEVVLRELSAAVENAGGSCRGVERDRAAAVACAAAVARPGDVVVLIGTGDLVEYGRVLTGKLSHPVKAAV</sequence>
<dbReference type="SUPFAM" id="SSF53244">
    <property type="entry name" value="MurD-like peptide ligases, peptide-binding domain"/>
    <property type="match status" value="1"/>
</dbReference>
<gene>
    <name evidence="2" type="ORF">SANT12839_101310</name>
</gene>
<dbReference type="GO" id="GO:0005524">
    <property type="term" value="F:ATP binding"/>
    <property type="evidence" value="ECO:0007669"/>
    <property type="project" value="InterPro"/>
</dbReference>
<evidence type="ECO:0000313" key="3">
    <source>
        <dbReference type="Proteomes" id="UP000299290"/>
    </source>
</evidence>
<dbReference type="GO" id="GO:0016881">
    <property type="term" value="F:acid-amino acid ligase activity"/>
    <property type="evidence" value="ECO:0007669"/>
    <property type="project" value="InterPro"/>
</dbReference>
<evidence type="ECO:0000259" key="1">
    <source>
        <dbReference type="Pfam" id="PF02875"/>
    </source>
</evidence>